<evidence type="ECO:0000313" key="4">
    <source>
        <dbReference type="EMBL" id="KAK3922342.1"/>
    </source>
</evidence>
<feature type="region of interest" description="Disordered" evidence="2">
    <location>
        <begin position="1216"/>
        <end position="1264"/>
    </location>
</feature>
<dbReference type="SMART" id="SM00355">
    <property type="entry name" value="ZnF_C2H2"/>
    <property type="match status" value="2"/>
</dbReference>
<reference evidence="4" key="2">
    <citation type="journal article" date="2023" name="BMC Genomics">
        <title>Pest status, molecular evolution, and epigenetic factors derived from the genome assembly of Frankliniella fusca, a thysanopteran phytovirus vector.</title>
        <authorList>
            <person name="Catto M.A."/>
            <person name="Labadie P.E."/>
            <person name="Jacobson A.L."/>
            <person name="Kennedy G.G."/>
            <person name="Srinivasan R."/>
            <person name="Hunt B.G."/>
        </authorList>
    </citation>
    <scope>NUCLEOTIDE SEQUENCE</scope>
    <source>
        <strain evidence="4">PL_HMW_Pooled</strain>
    </source>
</reference>
<keyword evidence="1" id="KW-0862">Zinc</keyword>
<dbReference type="PANTHER" id="PTHR31025">
    <property type="entry name" value="SI:CH211-196P9.1-RELATED"/>
    <property type="match status" value="1"/>
</dbReference>
<evidence type="ECO:0000256" key="2">
    <source>
        <dbReference type="SAM" id="MobiDB-lite"/>
    </source>
</evidence>
<comment type="caution">
    <text evidence="4">The sequence shown here is derived from an EMBL/GenBank/DDBJ whole genome shotgun (WGS) entry which is preliminary data.</text>
</comment>
<keyword evidence="1" id="KW-0479">Metal-binding</keyword>
<dbReference type="SUPFAM" id="SSF57667">
    <property type="entry name" value="beta-beta-alpha zinc fingers"/>
    <property type="match status" value="1"/>
</dbReference>
<dbReference type="Proteomes" id="UP001219518">
    <property type="component" value="Unassembled WGS sequence"/>
</dbReference>
<name>A0AAE1LLE2_9NEOP</name>
<accession>A0AAE1LLE2</accession>
<dbReference type="GO" id="GO:0008270">
    <property type="term" value="F:zinc ion binding"/>
    <property type="evidence" value="ECO:0007669"/>
    <property type="project" value="UniProtKB-KW"/>
</dbReference>
<feature type="region of interest" description="Disordered" evidence="2">
    <location>
        <begin position="738"/>
        <end position="768"/>
    </location>
</feature>
<proteinExistence type="predicted"/>
<reference evidence="4" key="1">
    <citation type="submission" date="2021-07" db="EMBL/GenBank/DDBJ databases">
        <authorList>
            <person name="Catto M.A."/>
            <person name="Jacobson A."/>
            <person name="Kennedy G."/>
            <person name="Labadie P."/>
            <person name="Hunt B.G."/>
            <person name="Srinivasan R."/>
        </authorList>
    </citation>
    <scope>NUCLEOTIDE SEQUENCE</scope>
    <source>
        <strain evidence="4">PL_HMW_Pooled</strain>
        <tissue evidence="4">Head</tissue>
    </source>
</reference>
<feature type="compositionally biased region" description="Polar residues" evidence="2">
    <location>
        <begin position="182"/>
        <end position="191"/>
    </location>
</feature>
<dbReference type="EMBL" id="JAHWGI010001089">
    <property type="protein sequence ID" value="KAK3922342.1"/>
    <property type="molecule type" value="Genomic_DNA"/>
</dbReference>
<dbReference type="PANTHER" id="PTHR31025:SF9">
    <property type="entry name" value="SI:DKEY-286J15.1"/>
    <property type="match status" value="1"/>
</dbReference>
<feature type="region of interest" description="Disordered" evidence="2">
    <location>
        <begin position="137"/>
        <end position="196"/>
    </location>
</feature>
<protein>
    <submittedName>
        <fullName evidence="4">Zinc finger protein 423</fullName>
    </submittedName>
</protein>
<evidence type="ECO:0000259" key="3">
    <source>
        <dbReference type="PROSITE" id="PS50157"/>
    </source>
</evidence>
<sequence>MTTTLDSVHRDVSNPNPKTEIKPHSRKVRASHDYTLAAGPWVHARWIIFQFAFGDYRLISLLSHLTFVDTKVVNTMDRKRYLMCLQCDPATFHTDVQSLNIHMERKHGSVGSVKCGLCKKEFIHRTSLIRHIKSHIKNSDGAEEDEAETTIGSGVGQHSLAGQRDQDISMAEGNEDSDDNTHQNIFEQPTSDNEDYQEPDFQKLAAMFLLKSRSSGNLTNASVFMIQNFVADLLTDVLKGVEHSTSKFITESLGVDKEEASQFLSGSTFKIKNPFEHLETVEEQLQYFSEKFGMAIPEEKMLGSRIENRFNASARMFLPTTDLETFQYISLIDTLTLILRNAYLRNLILSEEPSSDGVYRNYKDGSDFKRNRFLQKFKYAIRIILYYDDLEIANALGSKDTIHRLGCFYFSIQNLPPEESSLLSSIFLLALTYSEDLKKPGAIAKVLFPFISDLKRLKDGVEIDLHGGQKFILRACLVCLCADALAAHTLLGLLSPSADKFCRLCLVSTSRPALPPNQKGGLKNDLRNDSTYVGVLRTAQLHKKHVTEVEQEKALPKKYGVKERSSLAEVMNVPEDSVFDAFHDLVGVVQMVLKLALYEYVCVKKFFKSADFNSSVNMFVYGSPNVKNKPSPNILNSKLCGSDHALKQYGSQTFCLLRVFPFLLKNVPESDDILQLVFLLQDIVKIILSFEITELQIIELENLIYRHNKMFHELFVTFDANDPNVDAVNEDDFDIEEDEVENENLGDENIDDREEDRQNVGRGQTRRKRKKLKKGINKLHHLLHYPQQMREKGPLVRLWCARFEGRHRIFRKHSAVQSNFKNPPKTMARMFQLSTLGSILSRTGTRETVISGGEEHTVLSTEYCAKLVEAGFLPTTHVILAKSVEVCGEEFSAGLFVHLKDESSSSPSFAVIVGIIVKSENHDVYLAVSKCKNNGLSSRYNAYHISNDFDKDTAIVKVTSLAHRHAIAPWTPVGDQDVNLYIYIGKEGCHIDSLSFSKYLHKAWINSVCQRELLSMEDLDGPGLALVLKGHLSDKAISMLNDQCITGSSFMDLDVDTLIAFQFPMGFVVQITKLITGLRNGTKVLDLTKAVALPESETTQESLSDDNDFTLRASIPFENNSSQNNINETLLCADRTGSFSTDKAGGGSEDDDSSDGETNEILSEFITDAGIESLSSYAKKNLKGKIDRWKSLRDLGLPHSSAPNLVIEKKFLKKQSANNHVRSETTDTSKSSGSCRKSARLQTRNENVAHTSCGNSNNEDGCNDDEDIENSEDDCASTDANNIQFEVEKALLEDSRTKKYVPTLQEGKMLGTKERKAVFRKLGRYLCFNYVNDPRKANSSMREGLAKSIVVTYPQLQKSIDVPGKSPWIRQLALLMPDRTNKMEIADSMAKTYNQRSLARDNGASITAILKDFPHLCSYNGEMLTAEYKRICPNSKDMCPEMDQYIPKILDRWNDENLVLKLRDETFRAFYILASKLPRSVRGNSCAILKEEEVVVIITPNQDVKEFILERRNQARKAVQPYILAVRGLLTDDILKYFLVLDGEVLEFGRIPFTRCIDWLFKSYVVFNVEYPKSWALFFRFLQTCMYKVYFSENDDIPPAALEKYNEMRAL</sequence>
<evidence type="ECO:0000256" key="1">
    <source>
        <dbReference type="PROSITE-ProRule" id="PRU00042"/>
    </source>
</evidence>
<dbReference type="InterPro" id="IPR013087">
    <property type="entry name" value="Znf_C2H2_type"/>
</dbReference>
<dbReference type="PROSITE" id="PS50157">
    <property type="entry name" value="ZINC_FINGER_C2H2_2"/>
    <property type="match status" value="1"/>
</dbReference>
<gene>
    <name evidence="4" type="ORF">KUF71_011811</name>
</gene>
<feature type="region of interest" description="Disordered" evidence="2">
    <location>
        <begin position="1"/>
        <end position="26"/>
    </location>
</feature>
<dbReference type="PROSITE" id="PS00028">
    <property type="entry name" value="ZINC_FINGER_C2H2_1"/>
    <property type="match status" value="1"/>
</dbReference>
<keyword evidence="1" id="KW-0863">Zinc-finger</keyword>
<keyword evidence="5" id="KW-1185">Reference proteome</keyword>
<feature type="domain" description="C2H2-type" evidence="3">
    <location>
        <begin position="113"/>
        <end position="140"/>
    </location>
</feature>
<feature type="compositionally biased region" description="Acidic residues" evidence="2">
    <location>
        <begin position="738"/>
        <end position="754"/>
    </location>
</feature>
<evidence type="ECO:0000313" key="5">
    <source>
        <dbReference type="Proteomes" id="UP001219518"/>
    </source>
</evidence>
<organism evidence="4 5">
    <name type="scientific">Frankliniella fusca</name>
    <dbReference type="NCBI Taxonomy" id="407009"/>
    <lineage>
        <taxon>Eukaryota</taxon>
        <taxon>Metazoa</taxon>
        <taxon>Ecdysozoa</taxon>
        <taxon>Arthropoda</taxon>
        <taxon>Hexapoda</taxon>
        <taxon>Insecta</taxon>
        <taxon>Pterygota</taxon>
        <taxon>Neoptera</taxon>
        <taxon>Paraneoptera</taxon>
        <taxon>Thysanoptera</taxon>
        <taxon>Terebrantia</taxon>
        <taxon>Thripoidea</taxon>
        <taxon>Thripidae</taxon>
        <taxon>Frankliniella</taxon>
    </lineage>
</organism>
<dbReference type="InterPro" id="IPR036236">
    <property type="entry name" value="Znf_C2H2_sf"/>
</dbReference>
<dbReference type="Gene3D" id="3.30.160.60">
    <property type="entry name" value="Classic Zinc Finger"/>
    <property type="match status" value="1"/>
</dbReference>
<feature type="compositionally biased region" description="Polar residues" evidence="2">
    <location>
        <begin position="1228"/>
        <end position="1260"/>
    </location>
</feature>